<feature type="region of interest" description="Disordered" evidence="1">
    <location>
        <begin position="130"/>
        <end position="179"/>
    </location>
</feature>
<feature type="region of interest" description="Disordered" evidence="1">
    <location>
        <begin position="238"/>
        <end position="279"/>
    </location>
</feature>
<dbReference type="Proteomes" id="UP000053429">
    <property type="component" value="Unassembled WGS sequence"/>
</dbReference>
<dbReference type="EMBL" id="LMWY01000023">
    <property type="protein sequence ID" value="KUO02845.1"/>
    <property type="molecule type" value="Genomic_DNA"/>
</dbReference>
<feature type="compositionally biased region" description="Basic and acidic residues" evidence="1">
    <location>
        <begin position="130"/>
        <end position="142"/>
    </location>
</feature>
<dbReference type="Gene3D" id="3.40.720.10">
    <property type="entry name" value="Alkaline Phosphatase, subunit A"/>
    <property type="match status" value="1"/>
</dbReference>
<feature type="compositionally biased region" description="Basic residues" evidence="1">
    <location>
        <begin position="161"/>
        <end position="173"/>
    </location>
</feature>
<protein>
    <recommendedName>
        <fullName evidence="4">Phosphatase</fullName>
    </recommendedName>
</protein>
<feature type="region of interest" description="Disordered" evidence="1">
    <location>
        <begin position="38"/>
        <end position="65"/>
    </location>
</feature>
<sequence>MRCSGGTECCAVLCGGPAADTPEAWEHCDDRITDAAVRTLADPDPDPDPDPGPGPGPGPDPADDAVASFVHLGAPDETAHVLGCGETYEASIRRADARLGRPLAAVRSRPSYADEQWTFLVVTDQRRVDAGGHGGRTPEERTAWPAAAGPGIRPGTASAAARRRRGPGVRRPRPHADRHWTLDGRPLAAAPHAVLLDMDGTLVDIESLWSRGVREAVPRIGTGELFDVLGRSAPKAATRLQPLTGGDAHTLATDLKPASRRPSSARPCRSPALSNSSTC</sequence>
<name>A0A101U1Y7_9ACTN</name>
<dbReference type="SUPFAM" id="SSF56784">
    <property type="entry name" value="HAD-like"/>
    <property type="match status" value="1"/>
</dbReference>
<dbReference type="STRING" id="661399.AQJ67_20715"/>
<comment type="caution">
    <text evidence="2">The sequence shown here is derived from an EMBL/GenBank/DDBJ whole genome shotgun (WGS) entry which is preliminary data.</text>
</comment>
<feature type="compositionally biased region" description="Low complexity" evidence="1">
    <location>
        <begin position="260"/>
        <end position="272"/>
    </location>
</feature>
<dbReference type="RefSeq" id="WP_062720461.1">
    <property type="nucleotide sequence ID" value="NZ_KQ948929.1"/>
</dbReference>
<accession>A0A101U1Y7</accession>
<gene>
    <name evidence="2" type="ORF">AQJ67_20715</name>
</gene>
<evidence type="ECO:0000313" key="2">
    <source>
        <dbReference type="EMBL" id="KUO02845.1"/>
    </source>
</evidence>
<proteinExistence type="predicted"/>
<feature type="compositionally biased region" description="Pro residues" evidence="1">
    <location>
        <begin position="50"/>
        <end position="60"/>
    </location>
</feature>
<dbReference type="SUPFAM" id="SSF53649">
    <property type="entry name" value="Alkaline phosphatase-like"/>
    <property type="match status" value="1"/>
</dbReference>
<evidence type="ECO:0008006" key="4">
    <source>
        <dbReference type="Google" id="ProtNLM"/>
    </source>
</evidence>
<organism evidence="2 3">
    <name type="scientific">Streptomyces caeruleatus</name>
    <dbReference type="NCBI Taxonomy" id="661399"/>
    <lineage>
        <taxon>Bacteria</taxon>
        <taxon>Bacillati</taxon>
        <taxon>Actinomycetota</taxon>
        <taxon>Actinomycetes</taxon>
        <taxon>Kitasatosporales</taxon>
        <taxon>Streptomycetaceae</taxon>
        <taxon>Streptomyces</taxon>
    </lineage>
</organism>
<evidence type="ECO:0000313" key="3">
    <source>
        <dbReference type="Proteomes" id="UP000053429"/>
    </source>
</evidence>
<reference evidence="2 3" key="1">
    <citation type="submission" date="2015-10" db="EMBL/GenBank/DDBJ databases">
        <title>Draft genome sequence of Streptomyces caeruleatus NRRL B-24802, type strain for the species Streptomyces caeruleatus.</title>
        <authorList>
            <person name="Ruckert C."/>
            <person name="Winkler A."/>
            <person name="Kalinowski J."/>
            <person name="Kampfer P."/>
            <person name="Glaeser S."/>
        </authorList>
    </citation>
    <scope>NUCLEOTIDE SEQUENCE [LARGE SCALE GENOMIC DNA]</scope>
    <source>
        <strain evidence="2 3">NRRL B-24802</strain>
    </source>
</reference>
<keyword evidence="3" id="KW-1185">Reference proteome</keyword>
<dbReference type="InterPro" id="IPR017850">
    <property type="entry name" value="Alkaline_phosphatase_core_sf"/>
</dbReference>
<dbReference type="InterPro" id="IPR036412">
    <property type="entry name" value="HAD-like_sf"/>
</dbReference>
<dbReference type="AlphaFoldDB" id="A0A101U1Y7"/>
<evidence type="ECO:0000256" key="1">
    <source>
        <dbReference type="SAM" id="MobiDB-lite"/>
    </source>
</evidence>